<gene>
    <name evidence="3" type="ORF">BHF72_2084</name>
</gene>
<comment type="caution">
    <text evidence="3">The sequence shown here is derived from an EMBL/GenBank/DDBJ whole genome shotgun (WGS) entry which is preliminary data.</text>
</comment>
<dbReference type="InterPro" id="IPR013783">
    <property type="entry name" value="Ig-like_fold"/>
</dbReference>
<dbReference type="OrthoDB" id="1652165at2"/>
<evidence type="ECO:0000259" key="2">
    <source>
        <dbReference type="Pfam" id="PF18962"/>
    </source>
</evidence>
<evidence type="ECO:0000313" key="3">
    <source>
        <dbReference type="EMBL" id="OEL11443.1"/>
    </source>
</evidence>
<feature type="domain" description="Secretion system C-terminal sorting" evidence="2">
    <location>
        <begin position="823"/>
        <end position="873"/>
    </location>
</feature>
<dbReference type="Pfam" id="PF22352">
    <property type="entry name" value="K319L-like_PKD"/>
    <property type="match status" value="1"/>
</dbReference>
<dbReference type="Pfam" id="PF18962">
    <property type="entry name" value="Por_Secre_tail"/>
    <property type="match status" value="1"/>
</dbReference>
<proteinExistence type="predicted"/>
<sequence>MYTATGWASATQYPGQTSGNYSVTISDGNTVTVGNYTNGNNSALSLTVSYNIGDLIVLGQLTLNINMELNNTDDLLIDAGTVLWNQNNVYLKLKQNAEVKIINTGTGSCGNSTGLNGYGFIGGSCSNQTSLEIGNITYTNCAGSGNAVAGTFCDVVEAGGTLNATPIASATNICLPLNSVTLTAPSNSNVTDTKTYTWSVVSAPVGFTGFSNNGLSSITVNNLIAGTYVFKLKISITKSGKTFSAEDTVTINVYQAIVSGTINSLNVCSKYNTSNTITLSGHNGAITKWQSSTTSDFSTAVTDIANTTNQLILPNNLNTDRYYRAVLSNGSCNGYSAIATVKTNTTVYTGTWSNGAPDSSKRAVFSNNYLIDLDLNACAVEVNNNAVVTIPANKTLTVDAEIEVLSGNINVENDASLVQIRKNVTNLGNITVNRNANLKRLDYNYWGTPVAGQELKAFSPNTLSSRFYVYNESNDGFVAVNPVGNNFIPGKGYGIRAPNNFPSTPTVFNGVFIGLPNNGDIVVPLTNTFNGFNLIGNPYPSNISYEEFYSVNSSVINNIAYFWTNINPNPAMQYNNYPEEGTYNNYAILNASGGVPATGPAGSSVIPTEYFRVGQGFIIQAKTSGSVIFNNQMRNGVASAKFFNRNSKVSKESTDRFWLQLTTPLQVANKILIAYKKGATNQLDPNYDATHLVEGIDSFYSLLNQEKLAIQGRAYPLLENDVIPLGASFYAAGVYTISLEEKEGIFTNKQMIYLRDKITGTETNLQESHYSFSVNARGEINNRFEIVFKPNAVLSNHEVNVQGIKIYKVENGYRIIANQDVITAIELWDMSGKLIKSITPNTTDYNFETQSLQKGVYLMKVKSKKKELQQKIIH</sequence>
<dbReference type="RefSeq" id="WP_069798131.1">
    <property type="nucleotide sequence ID" value="NZ_CP034157.1"/>
</dbReference>
<evidence type="ECO:0000256" key="1">
    <source>
        <dbReference type="ARBA" id="ARBA00022729"/>
    </source>
</evidence>
<accession>A0A1E5UEV6</accession>
<dbReference type="Gene3D" id="2.60.40.10">
    <property type="entry name" value="Immunoglobulins"/>
    <property type="match status" value="1"/>
</dbReference>
<protein>
    <submittedName>
        <fullName evidence="3">Por secretion system C-terminal sorting domain protein</fullName>
    </submittedName>
</protein>
<dbReference type="EMBL" id="MKGI01000041">
    <property type="protein sequence ID" value="OEL11443.1"/>
    <property type="molecule type" value="Genomic_DNA"/>
</dbReference>
<dbReference type="Proteomes" id="UP000095601">
    <property type="component" value="Unassembled WGS sequence"/>
</dbReference>
<dbReference type="InterPro" id="IPR026444">
    <property type="entry name" value="Secre_tail"/>
</dbReference>
<dbReference type="KEGG" id="cnr:EB819_08460"/>
<keyword evidence="4" id="KW-1185">Reference proteome</keyword>
<keyword evidence="1" id="KW-0732">Signal</keyword>
<dbReference type="STRING" id="237258.SAMN04489756_11026"/>
<name>A0A1E5UEV6_9FLAO</name>
<organism evidence="3 4">
    <name type="scientific">Cloacibacterium normanense</name>
    <dbReference type="NCBI Taxonomy" id="237258"/>
    <lineage>
        <taxon>Bacteria</taxon>
        <taxon>Pseudomonadati</taxon>
        <taxon>Bacteroidota</taxon>
        <taxon>Flavobacteriia</taxon>
        <taxon>Flavobacteriales</taxon>
        <taxon>Weeksellaceae</taxon>
    </lineage>
</organism>
<dbReference type="AlphaFoldDB" id="A0A1E5UEV6"/>
<evidence type="ECO:0000313" key="4">
    <source>
        <dbReference type="Proteomes" id="UP000095601"/>
    </source>
</evidence>
<reference evidence="3 4" key="1">
    <citation type="submission" date="2016-09" db="EMBL/GenBank/DDBJ databases">
        <authorList>
            <person name="Capua I."/>
            <person name="De Benedictis P."/>
            <person name="Joannis T."/>
            <person name="Lombin L.H."/>
            <person name="Cattoli G."/>
        </authorList>
    </citation>
    <scope>NUCLEOTIDE SEQUENCE [LARGE SCALE GENOMIC DNA]</scope>
    <source>
        <strain evidence="3 4">NRS-1</strain>
    </source>
</reference>
<dbReference type="NCBIfam" id="TIGR04183">
    <property type="entry name" value="Por_Secre_tail"/>
    <property type="match status" value="1"/>
</dbReference>